<accession>A0A7R9MGB7</accession>
<sequence>MNENPLQKPARKPPRFGKRALYLLYPYSINEETGEFKIHRDFGRDLTSQMSIGNRLEREVEMETKLST</sequence>
<reference evidence="1" key="1">
    <citation type="submission" date="2020-11" db="EMBL/GenBank/DDBJ databases">
        <authorList>
            <person name="Tran Van P."/>
        </authorList>
    </citation>
    <scope>NUCLEOTIDE SEQUENCE</scope>
</reference>
<keyword evidence="2" id="KW-1185">Reference proteome</keyword>
<organism evidence="1">
    <name type="scientific">Oppiella nova</name>
    <dbReference type="NCBI Taxonomy" id="334625"/>
    <lineage>
        <taxon>Eukaryota</taxon>
        <taxon>Metazoa</taxon>
        <taxon>Ecdysozoa</taxon>
        <taxon>Arthropoda</taxon>
        <taxon>Chelicerata</taxon>
        <taxon>Arachnida</taxon>
        <taxon>Acari</taxon>
        <taxon>Acariformes</taxon>
        <taxon>Sarcoptiformes</taxon>
        <taxon>Oribatida</taxon>
        <taxon>Brachypylina</taxon>
        <taxon>Oppioidea</taxon>
        <taxon>Oppiidae</taxon>
        <taxon>Oppiella</taxon>
    </lineage>
</organism>
<gene>
    <name evidence="1" type="ORF">ONB1V03_LOCUS16153</name>
</gene>
<proteinExistence type="predicted"/>
<dbReference type="EMBL" id="OC932540">
    <property type="protein sequence ID" value="CAD7659558.1"/>
    <property type="molecule type" value="Genomic_DNA"/>
</dbReference>
<evidence type="ECO:0000313" key="1">
    <source>
        <dbReference type="EMBL" id="CAD7659558.1"/>
    </source>
</evidence>
<dbReference type="EMBL" id="CAJPVJ010017715">
    <property type="protein sequence ID" value="CAG2176720.1"/>
    <property type="molecule type" value="Genomic_DNA"/>
</dbReference>
<protein>
    <submittedName>
        <fullName evidence="1">Uncharacterized protein</fullName>
    </submittedName>
</protein>
<dbReference type="AlphaFoldDB" id="A0A7R9MGB7"/>
<name>A0A7R9MGB7_9ACAR</name>
<evidence type="ECO:0000313" key="2">
    <source>
        <dbReference type="Proteomes" id="UP000728032"/>
    </source>
</evidence>
<dbReference type="Proteomes" id="UP000728032">
    <property type="component" value="Unassembled WGS sequence"/>
</dbReference>
<feature type="non-terminal residue" evidence="1">
    <location>
        <position position="68"/>
    </location>
</feature>